<dbReference type="Gene3D" id="1.20.272.10">
    <property type="match status" value="1"/>
</dbReference>
<proteinExistence type="predicted"/>
<dbReference type="CDD" id="cd00009">
    <property type="entry name" value="AAA"/>
    <property type="match status" value="1"/>
</dbReference>
<organism evidence="2 3">
    <name type="scientific">Gracilariopsis chorda</name>
    <dbReference type="NCBI Taxonomy" id="448386"/>
    <lineage>
        <taxon>Eukaryota</taxon>
        <taxon>Rhodophyta</taxon>
        <taxon>Florideophyceae</taxon>
        <taxon>Rhodymeniophycidae</taxon>
        <taxon>Gracilariales</taxon>
        <taxon>Gracilariaceae</taxon>
        <taxon>Gracilariopsis</taxon>
    </lineage>
</organism>
<dbReference type="Gene3D" id="3.40.50.300">
    <property type="entry name" value="P-loop containing nucleotide triphosphate hydrolases"/>
    <property type="match status" value="1"/>
</dbReference>
<sequence>MSTEGLLWVDKHRPSTFSELSYHSVLTKNLQSLSNTEVPHLLFYGPSGAGKRTRVHCVLRALFGQVVEKKKVVHRTLKVETKQIEVTTVASAHHIEVNPSESGNNDRLVVQELIKDMASSAPLDMKKSLKVIVLHDVDQMSQLAQQALRRTMERYSKTCRVIMVAESITKVLEPLRSRCLGIRVALPSKSDIGVVLQSVAHKEGITLPDALVQRIAETSGRNLRRALLQFEATRVSVGALELPSDAQVMLGDWEYVCQDLAVMLTRSQTAHQLIAVRKKLQELLAHAVPGDVILRRLLEEILRIADDEICPEICRVAAKFDRNLTKGTKPIFHLEAFAARFMQIYAAFLKQQAAMMD</sequence>
<dbReference type="FunFam" id="1.10.8.60:FF:000030">
    <property type="entry name" value="replication factor C subunit 3"/>
    <property type="match status" value="1"/>
</dbReference>
<dbReference type="Pfam" id="PF21960">
    <property type="entry name" value="RCF1-5-like_lid"/>
    <property type="match status" value="1"/>
</dbReference>
<dbReference type="GO" id="GO:0006261">
    <property type="term" value="P:DNA-templated DNA replication"/>
    <property type="evidence" value="ECO:0007669"/>
    <property type="project" value="TreeGrafter"/>
</dbReference>
<dbReference type="InterPro" id="IPR050238">
    <property type="entry name" value="DNA_Rep/Repair_Clamp_Loader"/>
</dbReference>
<dbReference type="Proteomes" id="UP000247409">
    <property type="component" value="Unassembled WGS sequence"/>
</dbReference>
<keyword evidence="3" id="KW-1185">Reference proteome</keyword>
<evidence type="ECO:0000313" key="2">
    <source>
        <dbReference type="EMBL" id="PXF47638.1"/>
    </source>
</evidence>
<dbReference type="AlphaFoldDB" id="A0A2V3IZS0"/>
<reference evidence="2 3" key="1">
    <citation type="journal article" date="2018" name="Mol. Biol. Evol.">
        <title>Analysis of the draft genome of the red seaweed Gracilariopsis chorda provides insights into genome size evolution in Rhodophyta.</title>
        <authorList>
            <person name="Lee J."/>
            <person name="Yang E.C."/>
            <person name="Graf L."/>
            <person name="Yang J.H."/>
            <person name="Qiu H."/>
            <person name="Zel Zion U."/>
            <person name="Chan C.X."/>
            <person name="Stephens T.G."/>
            <person name="Weber A.P.M."/>
            <person name="Boo G.H."/>
            <person name="Boo S.M."/>
            <person name="Kim K.M."/>
            <person name="Shin Y."/>
            <person name="Jung M."/>
            <person name="Lee S.J."/>
            <person name="Yim H.S."/>
            <person name="Lee J.H."/>
            <person name="Bhattacharya D."/>
            <person name="Yoon H.S."/>
        </authorList>
    </citation>
    <scope>NUCLEOTIDE SEQUENCE [LARGE SCALE GENOMIC DNA]</scope>
    <source>
        <strain evidence="2 3">SKKU-2015</strain>
        <tissue evidence="2">Whole body</tissue>
    </source>
</reference>
<dbReference type="InterPro" id="IPR027417">
    <property type="entry name" value="P-loop_NTPase"/>
</dbReference>
<name>A0A2V3IZS0_9FLOR</name>
<dbReference type="FunFam" id="3.40.50.300:FF:000136">
    <property type="entry name" value="Replication factor C subunit 5"/>
    <property type="match status" value="1"/>
</dbReference>
<dbReference type="STRING" id="448386.A0A2V3IZS0"/>
<comment type="caution">
    <text evidence="2">The sequence shown here is derived from an EMBL/GenBank/DDBJ whole genome shotgun (WGS) entry which is preliminary data.</text>
</comment>
<dbReference type="GO" id="GO:0003689">
    <property type="term" value="F:DNA clamp loader activity"/>
    <property type="evidence" value="ECO:0007669"/>
    <property type="project" value="TreeGrafter"/>
</dbReference>
<dbReference type="GO" id="GO:0006281">
    <property type="term" value="P:DNA repair"/>
    <property type="evidence" value="ECO:0007669"/>
    <property type="project" value="TreeGrafter"/>
</dbReference>
<accession>A0A2V3IZS0</accession>
<dbReference type="Gene3D" id="1.10.8.60">
    <property type="match status" value="1"/>
</dbReference>
<dbReference type="InterPro" id="IPR008921">
    <property type="entry name" value="DNA_pol3_clamp-load_cplx_C"/>
</dbReference>
<dbReference type="GO" id="GO:0005634">
    <property type="term" value="C:nucleus"/>
    <property type="evidence" value="ECO:0007669"/>
    <property type="project" value="TreeGrafter"/>
</dbReference>
<dbReference type="GO" id="GO:0003677">
    <property type="term" value="F:DNA binding"/>
    <property type="evidence" value="ECO:0007669"/>
    <property type="project" value="InterPro"/>
</dbReference>
<evidence type="ECO:0000256" key="1">
    <source>
        <dbReference type="ARBA" id="ARBA00022705"/>
    </source>
</evidence>
<dbReference type="PANTHER" id="PTHR11669:SF1">
    <property type="entry name" value="REPLICATION FACTOR C SUBUNIT 3"/>
    <property type="match status" value="1"/>
</dbReference>
<protein>
    <submittedName>
        <fullName evidence="2">Replication factor C subunit 3</fullName>
    </submittedName>
</protein>
<dbReference type="EMBL" id="NBIV01000022">
    <property type="protein sequence ID" value="PXF47638.1"/>
    <property type="molecule type" value="Genomic_DNA"/>
</dbReference>
<dbReference type="GO" id="GO:0005663">
    <property type="term" value="C:DNA replication factor C complex"/>
    <property type="evidence" value="ECO:0007669"/>
    <property type="project" value="TreeGrafter"/>
</dbReference>
<dbReference type="Pfam" id="PF13177">
    <property type="entry name" value="DNA_pol3_delta2"/>
    <property type="match status" value="1"/>
</dbReference>
<gene>
    <name evidence="2" type="ORF">BWQ96_02617</name>
</gene>
<evidence type="ECO:0000313" key="3">
    <source>
        <dbReference type="Proteomes" id="UP000247409"/>
    </source>
</evidence>
<dbReference type="PANTHER" id="PTHR11669">
    <property type="entry name" value="REPLICATION FACTOR C / DNA POLYMERASE III GAMMA-TAU SUBUNIT"/>
    <property type="match status" value="1"/>
</dbReference>
<dbReference type="SUPFAM" id="SSF48019">
    <property type="entry name" value="post-AAA+ oligomerization domain-like"/>
    <property type="match status" value="1"/>
</dbReference>
<keyword evidence="1" id="KW-0235">DNA replication</keyword>
<dbReference type="SUPFAM" id="SSF52540">
    <property type="entry name" value="P-loop containing nucleoside triphosphate hydrolases"/>
    <property type="match status" value="1"/>
</dbReference>
<dbReference type="OrthoDB" id="761538at2759"/>
<dbReference type="Pfam" id="PF22534">
    <property type="entry name" value="RFC_C"/>
    <property type="match status" value="1"/>
</dbReference>